<protein>
    <submittedName>
        <fullName evidence="2">Uncharacterized protein</fullName>
    </submittedName>
</protein>
<dbReference type="Gramene" id="TraesLAC5A03G02711650.1">
    <property type="protein sequence ID" value="TraesLAC5A03G02711650.1.CDS1"/>
    <property type="gene ID" value="TraesLAC5A03G02711650"/>
</dbReference>
<dbReference type="Gramene" id="TraesCS5A03G1109800.1">
    <property type="protein sequence ID" value="TraesCS5A03G1109800.1.CDS1"/>
    <property type="gene ID" value="TraesCS5A03G1109800"/>
</dbReference>
<organism evidence="2">
    <name type="scientific">Triticum aestivum</name>
    <name type="common">Wheat</name>
    <dbReference type="NCBI Taxonomy" id="4565"/>
    <lineage>
        <taxon>Eukaryota</taxon>
        <taxon>Viridiplantae</taxon>
        <taxon>Streptophyta</taxon>
        <taxon>Embryophyta</taxon>
        <taxon>Tracheophyta</taxon>
        <taxon>Spermatophyta</taxon>
        <taxon>Magnoliopsida</taxon>
        <taxon>Liliopsida</taxon>
        <taxon>Poales</taxon>
        <taxon>Poaceae</taxon>
        <taxon>BOP clade</taxon>
        <taxon>Pooideae</taxon>
        <taxon>Triticodae</taxon>
        <taxon>Triticeae</taxon>
        <taxon>Triticinae</taxon>
        <taxon>Triticum</taxon>
    </lineage>
</organism>
<dbReference type="Gramene" id="TraesLDM5A03G02760430.1">
    <property type="protein sequence ID" value="TraesLDM5A03G02760430.1.CDS1"/>
    <property type="gene ID" value="TraesLDM5A03G02760430"/>
</dbReference>
<dbReference type="Gramene" id="TraesWEE_scaffold_011924_01G000300.1">
    <property type="protein sequence ID" value="TraesWEE_scaffold_011924_01G000300.1"/>
    <property type="gene ID" value="TraesWEE_scaffold_011924_01G000300"/>
</dbReference>
<dbReference type="Gramene" id="TraesRN5A0101126900.1">
    <property type="protein sequence ID" value="TraesRN5A0101126900.1"/>
    <property type="gene ID" value="TraesRN5A0101126900"/>
</dbReference>
<accession>A0A3B6KPT5</accession>
<dbReference type="Gramene" id="TraesSTA5A03G02748270.1">
    <property type="protein sequence ID" value="TraesSTA5A03G02748270.1.CDS1"/>
    <property type="gene ID" value="TraesSTA5A03G02748270"/>
</dbReference>
<dbReference type="Gramene" id="TraesNOR5A03G02781480.1">
    <property type="protein sequence ID" value="TraesNOR5A03G02781480.1.CDS1"/>
    <property type="gene ID" value="TraesNOR5A03G02781480"/>
</dbReference>
<keyword evidence="1" id="KW-1133">Transmembrane helix</keyword>
<dbReference type="Proteomes" id="UP000019116">
    <property type="component" value="Chromosome 5A"/>
</dbReference>
<dbReference type="Gramene" id="TraesCS5A02G470900.1">
    <property type="protein sequence ID" value="TraesCS5A02G470900.1.cds1"/>
    <property type="gene ID" value="TraesCS5A02G470900"/>
</dbReference>
<dbReference type="Gramene" id="TraesSYM5A03G02787120.1">
    <property type="protein sequence ID" value="TraesSYM5A03G02787120.1.CDS1"/>
    <property type="gene ID" value="TraesSYM5A03G02787120"/>
</dbReference>
<keyword evidence="1" id="KW-0472">Membrane</keyword>
<keyword evidence="1" id="KW-0812">Transmembrane</keyword>
<name>A0A3B6KPT5_WHEAT</name>
<dbReference type="Gramene" id="TraesROB_scaffold_191628_01G000100.1">
    <property type="protein sequence ID" value="TraesROB_scaffold_191628_01G000100.1"/>
    <property type="gene ID" value="TraesROB_scaffold_191628_01G000100"/>
</dbReference>
<evidence type="ECO:0000313" key="3">
    <source>
        <dbReference type="Proteomes" id="UP000019116"/>
    </source>
</evidence>
<dbReference type="PANTHER" id="PTHR33333:SF4">
    <property type="match status" value="1"/>
</dbReference>
<proteinExistence type="predicted"/>
<dbReference type="Gramene" id="TraesJUL5A03G02776470.1">
    <property type="protein sequence ID" value="TraesJUL5A03G02776470.1.CDS1"/>
    <property type="gene ID" value="TraesJUL5A03G02776470"/>
</dbReference>
<dbReference type="PANTHER" id="PTHR33333">
    <property type="entry name" value="ERYTHROCYTE MEMBRANE PROTEIN 1-LIKE"/>
    <property type="match status" value="1"/>
</dbReference>
<feature type="transmembrane region" description="Helical" evidence="1">
    <location>
        <begin position="184"/>
        <end position="209"/>
    </location>
</feature>
<feature type="transmembrane region" description="Helical" evidence="1">
    <location>
        <begin position="104"/>
        <end position="128"/>
    </location>
</feature>
<dbReference type="Gramene" id="TraesCAD_scaffold_020723_01G000400.1">
    <property type="protein sequence ID" value="TraesCAD_scaffold_020723_01G000400.1"/>
    <property type="gene ID" value="TraesCAD_scaffold_020723_01G000400"/>
</dbReference>
<dbReference type="Gramene" id="TraesCLE_scaffold_013357_01G000300.1">
    <property type="protein sequence ID" value="TraesCLE_scaffold_013357_01G000300.1"/>
    <property type="gene ID" value="TraesCLE_scaffold_013357_01G000300"/>
</dbReference>
<sequence>MQGIFANLAAALASAAHNLVLPVEAFWRWIKNAVAGGMDGFWPLIQRFVATAASTAHELVPAMEAFWRWLKDAAAVALPVVLAIAAIVCVAALVWFWWWILCVAAFVAGVLVAQALVFVLCICGRCLFVVAMGIGSALAYLLPICGQYCADVTMAAPGVAGVLISRAAFKAEPQLYFQILRLAGPLIASAVFATSPLPWAVGLPVVALFSRGFSGGQEPIPRWTPEEDQMLIHEDDQMRTLEEDQPIIIVE</sequence>
<dbReference type="OrthoDB" id="688520at2759"/>
<dbReference type="EnsemblPlants" id="TraesCS5A02G470900.1">
    <property type="protein sequence ID" value="TraesCS5A02G470900.1.cds1"/>
    <property type="gene ID" value="TraesCS5A02G470900"/>
</dbReference>
<keyword evidence="3" id="KW-1185">Reference proteome</keyword>
<reference evidence="2" key="2">
    <citation type="submission" date="2018-10" db="UniProtKB">
        <authorList>
            <consortium name="EnsemblPlants"/>
        </authorList>
    </citation>
    <scope>IDENTIFICATION</scope>
</reference>
<dbReference type="AlphaFoldDB" id="A0A3B6KPT5"/>
<dbReference type="InterPro" id="IPR039926">
    <property type="entry name" value="Egg_app_1"/>
</dbReference>
<dbReference type="Gramene" id="TraesJAG5A03G02758850.1">
    <property type="protein sequence ID" value="TraesJAG5A03G02758850.1.CDS1"/>
    <property type="gene ID" value="TraesJAG5A03G02758850"/>
</dbReference>
<feature type="transmembrane region" description="Helical" evidence="1">
    <location>
        <begin position="73"/>
        <end position="98"/>
    </location>
</feature>
<evidence type="ECO:0000256" key="1">
    <source>
        <dbReference type="SAM" id="Phobius"/>
    </source>
</evidence>
<evidence type="ECO:0000313" key="2">
    <source>
        <dbReference type="EnsemblPlants" id="TraesCS5A02G470900.1.cds1"/>
    </source>
</evidence>
<reference evidence="2" key="1">
    <citation type="submission" date="2018-08" db="EMBL/GenBank/DDBJ databases">
        <authorList>
            <person name="Rossello M."/>
        </authorList>
    </citation>
    <scope>NUCLEOTIDE SEQUENCE [LARGE SCALE GENOMIC DNA]</scope>
    <source>
        <strain evidence="2">cv. Chinese Spring</strain>
    </source>
</reference>
<dbReference type="STRING" id="4565.A0A3B6KPT5"/>